<dbReference type="PIRSF" id="PIRSF020623">
    <property type="entry name" value="PaaX"/>
    <property type="match status" value="1"/>
</dbReference>
<dbReference type="Gene3D" id="1.20.58.1460">
    <property type="match status" value="1"/>
</dbReference>
<feature type="domain" description="Transcriptional repressor PaaX-like central Cas2-like" evidence="3">
    <location>
        <begin position="80"/>
        <end position="161"/>
    </location>
</feature>
<dbReference type="InterPro" id="IPR013225">
    <property type="entry name" value="PaaX_C"/>
</dbReference>
<dbReference type="PANTHER" id="PTHR30319">
    <property type="entry name" value="PHENYLACETIC ACID REGULATOR-RELATED TRANSCRIPTIONAL REPRESSOR"/>
    <property type="match status" value="1"/>
</dbReference>
<dbReference type="InterPro" id="IPR048846">
    <property type="entry name" value="PaaX-like_central"/>
</dbReference>
<proteinExistence type="predicted"/>
<dbReference type="PANTHER" id="PTHR30319:SF1">
    <property type="entry name" value="TRANSCRIPTIONAL REPRESSOR PAAX"/>
    <property type="match status" value="1"/>
</dbReference>
<dbReference type="Gene3D" id="1.10.10.10">
    <property type="entry name" value="Winged helix-like DNA-binding domain superfamily/Winged helix DNA-binding domain"/>
    <property type="match status" value="1"/>
</dbReference>
<dbReference type="InterPro" id="IPR012906">
    <property type="entry name" value="PaaX-like_N"/>
</dbReference>
<evidence type="ECO:0000313" key="4">
    <source>
        <dbReference type="EMBL" id="MFC4099758.1"/>
    </source>
</evidence>
<dbReference type="Gene3D" id="3.30.70.2650">
    <property type="match status" value="1"/>
</dbReference>
<name>A0ABV8K282_9BACL</name>
<dbReference type="InterPro" id="IPR036390">
    <property type="entry name" value="WH_DNA-bd_sf"/>
</dbReference>
<dbReference type="Pfam" id="PF20803">
    <property type="entry name" value="PaaX_M"/>
    <property type="match status" value="1"/>
</dbReference>
<evidence type="ECO:0000259" key="2">
    <source>
        <dbReference type="Pfam" id="PF08223"/>
    </source>
</evidence>
<evidence type="ECO:0000313" key="5">
    <source>
        <dbReference type="Proteomes" id="UP001595715"/>
    </source>
</evidence>
<feature type="domain" description="Transcriptional repressor PaaX-like C-terminal" evidence="2">
    <location>
        <begin position="165"/>
        <end position="249"/>
    </location>
</feature>
<dbReference type="Proteomes" id="UP001595715">
    <property type="component" value="Unassembled WGS sequence"/>
</dbReference>
<organism evidence="4 5">
    <name type="scientific">Paenibacillus xanthanilyticus</name>
    <dbReference type="NCBI Taxonomy" id="1783531"/>
    <lineage>
        <taxon>Bacteria</taxon>
        <taxon>Bacillati</taxon>
        <taxon>Bacillota</taxon>
        <taxon>Bacilli</taxon>
        <taxon>Bacillales</taxon>
        <taxon>Paenibacillaceae</taxon>
        <taxon>Paenibacillus</taxon>
    </lineage>
</organism>
<feature type="domain" description="Transcriptional repressor PaaX-like N-terminal" evidence="1">
    <location>
        <begin position="12"/>
        <end position="64"/>
    </location>
</feature>
<protein>
    <submittedName>
        <fullName evidence="4">PaaX family transcriptional regulator C-terminal domain-containing protein</fullName>
    </submittedName>
</protein>
<keyword evidence="5" id="KW-1185">Reference proteome</keyword>
<evidence type="ECO:0000259" key="1">
    <source>
        <dbReference type="Pfam" id="PF07848"/>
    </source>
</evidence>
<dbReference type="Pfam" id="PF07848">
    <property type="entry name" value="PaaX"/>
    <property type="match status" value="1"/>
</dbReference>
<gene>
    <name evidence="4" type="ORF">ACFOZ8_08820</name>
</gene>
<evidence type="ECO:0000259" key="3">
    <source>
        <dbReference type="Pfam" id="PF20803"/>
    </source>
</evidence>
<dbReference type="RefSeq" id="WP_377718440.1">
    <property type="nucleotide sequence ID" value="NZ_JBHSAM010000020.1"/>
</dbReference>
<sequence length="268" mass="30916">MLSLDKQLLFLVSSAGGIEVKRLVEIYEAREVDHQVVRNALLRLKKDGYLRSSERSKYEITEQGLDFITAINQKSLLLGRAWDGQWLTVMFEVPESERKKRDALRGDLLQLGFGALHKGVYISPWDYADEVIRFAKQYEIEERLTIMRGVFVTRQPQPDLVKRLWPIDELNHVYRAKIEWYRTAFASTVTPLLRDPADGLALFVRFLELGELLANLSLNDPMLPAELLDEDWLGKSSFEEMQQGLSQLAEAIPADSPYRTFVHRFTQA</sequence>
<dbReference type="SUPFAM" id="SSF46785">
    <property type="entry name" value="Winged helix' DNA-binding domain"/>
    <property type="match status" value="1"/>
</dbReference>
<accession>A0ABV8K282</accession>
<dbReference type="InterPro" id="IPR036388">
    <property type="entry name" value="WH-like_DNA-bd_sf"/>
</dbReference>
<dbReference type="InterPro" id="IPR011965">
    <property type="entry name" value="PaaX_trns_reg"/>
</dbReference>
<reference evidence="5" key="1">
    <citation type="journal article" date="2019" name="Int. J. Syst. Evol. Microbiol.">
        <title>The Global Catalogue of Microorganisms (GCM) 10K type strain sequencing project: providing services to taxonomists for standard genome sequencing and annotation.</title>
        <authorList>
            <consortium name="The Broad Institute Genomics Platform"/>
            <consortium name="The Broad Institute Genome Sequencing Center for Infectious Disease"/>
            <person name="Wu L."/>
            <person name="Ma J."/>
        </authorList>
    </citation>
    <scope>NUCLEOTIDE SEQUENCE [LARGE SCALE GENOMIC DNA]</scope>
    <source>
        <strain evidence="5">IBRC-M 10987</strain>
    </source>
</reference>
<dbReference type="Pfam" id="PF08223">
    <property type="entry name" value="PaaX_C"/>
    <property type="match status" value="1"/>
</dbReference>
<dbReference type="EMBL" id="JBHSAM010000020">
    <property type="protein sequence ID" value="MFC4099758.1"/>
    <property type="molecule type" value="Genomic_DNA"/>
</dbReference>
<comment type="caution">
    <text evidence="4">The sequence shown here is derived from an EMBL/GenBank/DDBJ whole genome shotgun (WGS) entry which is preliminary data.</text>
</comment>